<dbReference type="GO" id="GO:0005634">
    <property type="term" value="C:nucleus"/>
    <property type="evidence" value="ECO:0007669"/>
    <property type="project" value="UniProtKB-SubCell"/>
</dbReference>
<feature type="domain" description="C2H2-type" evidence="14">
    <location>
        <begin position="92"/>
        <end position="119"/>
    </location>
</feature>
<gene>
    <name evidence="15" type="ORF">WMY93_030974</name>
</gene>
<feature type="domain" description="C2H2-type" evidence="14">
    <location>
        <begin position="120"/>
        <end position="147"/>
    </location>
</feature>
<feature type="domain" description="C2H2-type" evidence="14">
    <location>
        <begin position="232"/>
        <end position="259"/>
    </location>
</feature>
<evidence type="ECO:0000256" key="4">
    <source>
        <dbReference type="ARBA" id="ARBA00022723"/>
    </source>
</evidence>
<dbReference type="Gene3D" id="3.30.160.60">
    <property type="entry name" value="Classic Zinc Finger"/>
    <property type="match status" value="11"/>
</dbReference>
<evidence type="ECO:0000313" key="15">
    <source>
        <dbReference type="EMBL" id="KAK7878735.1"/>
    </source>
</evidence>
<accession>A0AAW0MFM8</accession>
<keyword evidence="6 13" id="KW-0863">Zinc-finger</keyword>
<keyword evidence="5" id="KW-0677">Repeat</keyword>
<dbReference type="PROSITE" id="PS00028">
    <property type="entry name" value="ZINC_FINGER_C2H2_1"/>
    <property type="match status" value="9"/>
</dbReference>
<proteinExistence type="inferred from homology"/>
<evidence type="ECO:0000256" key="1">
    <source>
        <dbReference type="ARBA" id="ARBA00004123"/>
    </source>
</evidence>
<evidence type="ECO:0000259" key="14">
    <source>
        <dbReference type="PROSITE" id="PS50157"/>
    </source>
</evidence>
<evidence type="ECO:0000256" key="5">
    <source>
        <dbReference type="ARBA" id="ARBA00022737"/>
    </source>
</evidence>
<evidence type="ECO:0000256" key="10">
    <source>
        <dbReference type="ARBA" id="ARBA00023125"/>
    </source>
</evidence>
<evidence type="ECO:0000313" key="16">
    <source>
        <dbReference type="Proteomes" id="UP001460270"/>
    </source>
</evidence>
<keyword evidence="12" id="KW-0539">Nucleus</keyword>
<dbReference type="GO" id="GO:0000981">
    <property type="term" value="F:DNA-binding transcription factor activity, RNA polymerase II-specific"/>
    <property type="evidence" value="ECO:0007669"/>
    <property type="project" value="TreeGrafter"/>
</dbReference>
<protein>
    <recommendedName>
        <fullName evidence="14">C2H2-type domain-containing protein</fullName>
    </recommendedName>
</protein>
<evidence type="ECO:0000256" key="8">
    <source>
        <dbReference type="ARBA" id="ARBA00022843"/>
    </source>
</evidence>
<name>A0AAW0MFM8_9GOBI</name>
<reference evidence="16" key="1">
    <citation type="submission" date="2024-04" db="EMBL/GenBank/DDBJ databases">
        <title>Salinicola lusitanus LLJ914,a marine bacterium isolated from the Okinawa Trough.</title>
        <authorList>
            <person name="Li J."/>
        </authorList>
    </citation>
    <scope>NUCLEOTIDE SEQUENCE [LARGE SCALE GENOMIC DNA]</scope>
</reference>
<dbReference type="AlphaFoldDB" id="A0AAW0MFM8"/>
<dbReference type="PROSITE" id="PS50157">
    <property type="entry name" value="ZINC_FINGER_C2H2_2"/>
    <property type="match status" value="11"/>
</dbReference>
<keyword evidence="4" id="KW-0479">Metal-binding</keyword>
<dbReference type="Pfam" id="PF00096">
    <property type="entry name" value="zf-C2H2"/>
    <property type="match status" value="11"/>
</dbReference>
<keyword evidence="3" id="KW-1017">Isopeptide bond</keyword>
<dbReference type="SUPFAM" id="SSF57667">
    <property type="entry name" value="beta-beta-alpha zinc fingers"/>
    <property type="match status" value="6"/>
</dbReference>
<dbReference type="FunFam" id="3.30.160.60:FF:000690">
    <property type="entry name" value="Zinc finger protein 354C"/>
    <property type="match status" value="3"/>
</dbReference>
<keyword evidence="7" id="KW-0862">Zinc</keyword>
<comment type="caution">
    <text evidence="15">The sequence shown here is derived from an EMBL/GenBank/DDBJ whole genome shotgun (WGS) entry which is preliminary data.</text>
</comment>
<comment type="subcellular location">
    <subcellularLocation>
        <location evidence="1">Nucleus</location>
    </subcellularLocation>
</comment>
<comment type="similarity">
    <text evidence="2">Belongs to the krueppel C2H2-type zinc-finger protein family.</text>
</comment>
<dbReference type="SMART" id="SM00355">
    <property type="entry name" value="ZnF_C2H2"/>
    <property type="match status" value="11"/>
</dbReference>
<evidence type="ECO:0000256" key="12">
    <source>
        <dbReference type="ARBA" id="ARBA00023242"/>
    </source>
</evidence>
<keyword evidence="16" id="KW-1185">Reference proteome</keyword>
<dbReference type="FunFam" id="3.30.160.60:FF:001450">
    <property type="entry name" value="zinc finger protein 774"/>
    <property type="match status" value="1"/>
</dbReference>
<feature type="domain" description="C2H2-type" evidence="14">
    <location>
        <begin position="316"/>
        <end position="343"/>
    </location>
</feature>
<keyword evidence="10" id="KW-0238">DNA-binding</keyword>
<dbReference type="FunFam" id="3.30.160.60:FF:000624">
    <property type="entry name" value="zinc finger protein 697"/>
    <property type="match status" value="1"/>
</dbReference>
<feature type="domain" description="C2H2-type" evidence="14">
    <location>
        <begin position="148"/>
        <end position="175"/>
    </location>
</feature>
<dbReference type="FunFam" id="3.30.160.60:FF:001480">
    <property type="entry name" value="Si:cabz01071911.3"/>
    <property type="match status" value="1"/>
</dbReference>
<feature type="domain" description="C2H2-type" evidence="14">
    <location>
        <begin position="288"/>
        <end position="315"/>
    </location>
</feature>
<evidence type="ECO:0000256" key="9">
    <source>
        <dbReference type="ARBA" id="ARBA00023015"/>
    </source>
</evidence>
<keyword evidence="9" id="KW-0805">Transcription regulation</keyword>
<dbReference type="PANTHER" id="PTHR23235">
    <property type="entry name" value="KRUEPPEL-LIKE TRANSCRIPTION FACTOR"/>
    <property type="match status" value="1"/>
</dbReference>
<evidence type="ECO:0000256" key="6">
    <source>
        <dbReference type="ARBA" id="ARBA00022771"/>
    </source>
</evidence>
<dbReference type="PANTHER" id="PTHR23235:SF142">
    <property type="entry name" value="ZINC FINGER PROTEIN 384"/>
    <property type="match status" value="1"/>
</dbReference>
<keyword evidence="8" id="KW-0832">Ubl conjugation</keyword>
<dbReference type="GO" id="GO:0008270">
    <property type="term" value="F:zinc ion binding"/>
    <property type="evidence" value="ECO:0007669"/>
    <property type="project" value="UniProtKB-KW"/>
</dbReference>
<keyword evidence="11" id="KW-0804">Transcription</keyword>
<dbReference type="FunFam" id="3.30.160.60:FF:000446">
    <property type="entry name" value="Zinc finger protein"/>
    <property type="match status" value="2"/>
</dbReference>
<evidence type="ECO:0000256" key="2">
    <source>
        <dbReference type="ARBA" id="ARBA00006991"/>
    </source>
</evidence>
<dbReference type="Proteomes" id="UP001460270">
    <property type="component" value="Unassembled WGS sequence"/>
</dbReference>
<organism evidence="15 16">
    <name type="scientific">Mugilogobius chulae</name>
    <name type="common">yellowstripe goby</name>
    <dbReference type="NCBI Taxonomy" id="88201"/>
    <lineage>
        <taxon>Eukaryota</taxon>
        <taxon>Metazoa</taxon>
        <taxon>Chordata</taxon>
        <taxon>Craniata</taxon>
        <taxon>Vertebrata</taxon>
        <taxon>Euteleostomi</taxon>
        <taxon>Actinopterygii</taxon>
        <taxon>Neopterygii</taxon>
        <taxon>Teleostei</taxon>
        <taxon>Neoteleostei</taxon>
        <taxon>Acanthomorphata</taxon>
        <taxon>Gobiaria</taxon>
        <taxon>Gobiiformes</taxon>
        <taxon>Gobioidei</taxon>
        <taxon>Gobiidae</taxon>
        <taxon>Gobionellinae</taxon>
        <taxon>Mugilogobius</taxon>
    </lineage>
</organism>
<evidence type="ECO:0000256" key="13">
    <source>
        <dbReference type="PROSITE-ProRule" id="PRU00042"/>
    </source>
</evidence>
<dbReference type="FunFam" id="3.30.160.60:FF:001506">
    <property type="entry name" value="Zinc finger protein"/>
    <property type="match status" value="1"/>
</dbReference>
<evidence type="ECO:0000256" key="7">
    <source>
        <dbReference type="ARBA" id="ARBA00022833"/>
    </source>
</evidence>
<evidence type="ECO:0000256" key="11">
    <source>
        <dbReference type="ARBA" id="ARBA00023163"/>
    </source>
</evidence>
<sequence>MMVPFYTTIIESILTSSITVWYAGATVRDKHRLQHIVRSAEKVIGCSLPSLQDLSTKSISRMSFTCDRCGKAWPSSSTLKRHYRTHTGEKPYKCEQCEKRFSEAGSLKVHTRIHTGEKPFSCDVCERTFSVSSNLTKHMRIHTKEKLHECELCGSSFSTAGDLKTHTRVHTGEKPFKCDQCEKEFTQSSHLTDHMRIHTGEKPYVCEYCSKTFKSSSELTMHCQIHTGEKIFACEKCGKTFGPWSNYQRHMKTCRYEKKSSSSEGGLRKPAHLKLRKRSTKFMSRMSFTCDRCGKTCPSASKLKEHYRTHTGEKPYKCEQCEKRFSEAGSLKVHTRIHTGEKPYLCEYCSKTFKSSSELTVHRQIHTGEKIFACEKCGKTFERRSSHRQHMKTCDYEKSSSSEGGLRKPAHLKLRKRDKTALPASHFQGEARVAPWLHELRIPGASRSRPGDVRGDGGVSGLCCSLAEQDSSASFPPDCPPTRKTWRPSSPTWRLPLTAAWRFSASLFFALARRTRRKAAALPLPAALLLGTEEGAALPRDTLLRLWHSVPRNPAAKKERQERENGSARFFIWSL</sequence>
<dbReference type="InterPro" id="IPR013087">
    <property type="entry name" value="Znf_C2H2_type"/>
</dbReference>
<dbReference type="EMBL" id="JBBPFD010000489">
    <property type="protein sequence ID" value="KAK7878735.1"/>
    <property type="molecule type" value="Genomic_DNA"/>
</dbReference>
<evidence type="ECO:0000256" key="3">
    <source>
        <dbReference type="ARBA" id="ARBA00022499"/>
    </source>
</evidence>
<feature type="domain" description="C2H2-type" evidence="14">
    <location>
        <begin position="372"/>
        <end position="399"/>
    </location>
</feature>
<feature type="domain" description="C2H2-type" evidence="14">
    <location>
        <begin position="64"/>
        <end position="91"/>
    </location>
</feature>
<feature type="domain" description="C2H2-type" evidence="14">
    <location>
        <begin position="204"/>
        <end position="231"/>
    </location>
</feature>
<dbReference type="GO" id="GO:0000978">
    <property type="term" value="F:RNA polymerase II cis-regulatory region sequence-specific DNA binding"/>
    <property type="evidence" value="ECO:0007669"/>
    <property type="project" value="TreeGrafter"/>
</dbReference>
<dbReference type="FunFam" id="3.30.160.60:FF:001954">
    <property type="entry name" value="Zinc finger protein 787"/>
    <property type="match status" value="2"/>
</dbReference>
<feature type="domain" description="C2H2-type" evidence="14">
    <location>
        <begin position="176"/>
        <end position="203"/>
    </location>
</feature>
<feature type="domain" description="C2H2-type" evidence="14">
    <location>
        <begin position="344"/>
        <end position="371"/>
    </location>
</feature>
<dbReference type="InterPro" id="IPR036236">
    <property type="entry name" value="Znf_C2H2_sf"/>
</dbReference>